<dbReference type="OrthoDB" id="5877230at2"/>
<dbReference type="InterPro" id="IPR027417">
    <property type="entry name" value="P-loop_NTPase"/>
</dbReference>
<reference evidence="1 2" key="1">
    <citation type="submission" date="2017-10" db="EMBL/GenBank/DDBJ databases">
        <title>Two draft genome sequences of Pusillimonas sp. strains isolated from a nitrate- and radionuclide-contaminated groundwater in Russia.</title>
        <authorList>
            <person name="Grouzdev D.S."/>
            <person name="Tourova T.P."/>
            <person name="Goeva M.A."/>
            <person name="Babich T.L."/>
            <person name="Sokolova D.S."/>
            <person name="Abdullin R."/>
            <person name="Poltaraus A.B."/>
            <person name="Toshchakov S.V."/>
            <person name="Nazina T.N."/>
        </authorList>
    </citation>
    <scope>NUCLEOTIDE SEQUENCE [LARGE SCALE GENOMIC DNA]</scope>
    <source>
        <strain evidence="1 2">JR1/69-2-13</strain>
    </source>
</reference>
<dbReference type="InterPro" id="IPR047985">
    <property type="entry name" value="StbB-like"/>
</dbReference>
<sequence>MKVAVLNYTGSVGKTVAASHLLAPRMNSAQIFAVESTNETGADLGLNVDQLRGEHFGRLFRELLTREDAIVDVGASNIEDFLTHMMRYEGAHEEMNYFVLPVINTGKAQRETIKTVAALAELGVDPERVRILFNRVDSSVHEEFPSILAYAAKTGEVQANPQAAIYENEVFELLADQRTTIADVLADQTDYRALLRAAETDDHVRISQLSNRHALRALAKPVDRQMNAAFTALFS</sequence>
<evidence type="ECO:0000313" key="2">
    <source>
        <dbReference type="Proteomes" id="UP000234328"/>
    </source>
</evidence>
<accession>A0A2N4UCU1</accession>
<organism evidence="1 2">
    <name type="scientific">Pollutimonas nitritireducens</name>
    <dbReference type="NCBI Taxonomy" id="2045209"/>
    <lineage>
        <taxon>Bacteria</taxon>
        <taxon>Pseudomonadati</taxon>
        <taxon>Pseudomonadota</taxon>
        <taxon>Betaproteobacteria</taxon>
        <taxon>Burkholderiales</taxon>
        <taxon>Alcaligenaceae</taxon>
        <taxon>Pollutimonas</taxon>
    </lineage>
</organism>
<keyword evidence="2" id="KW-1185">Reference proteome</keyword>
<dbReference type="NCBIfam" id="NF041292">
    <property type="entry name" value="StbB"/>
    <property type="match status" value="1"/>
</dbReference>
<proteinExistence type="predicted"/>
<dbReference type="RefSeq" id="WP_102070969.1">
    <property type="nucleotide sequence ID" value="NZ_PDNV01000010.1"/>
</dbReference>
<dbReference type="SUPFAM" id="SSF52540">
    <property type="entry name" value="P-loop containing nucleoside triphosphate hydrolases"/>
    <property type="match status" value="1"/>
</dbReference>
<name>A0A2N4UCU1_9BURK</name>
<dbReference type="AlphaFoldDB" id="A0A2N4UCU1"/>
<dbReference type="EMBL" id="PDNV01000010">
    <property type="protein sequence ID" value="PLC52835.1"/>
    <property type="molecule type" value="Genomic_DNA"/>
</dbReference>
<comment type="caution">
    <text evidence="1">The sequence shown here is derived from an EMBL/GenBank/DDBJ whole genome shotgun (WGS) entry which is preliminary data.</text>
</comment>
<evidence type="ECO:0000313" key="1">
    <source>
        <dbReference type="EMBL" id="PLC52835.1"/>
    </source>
</evidence>
<protein>
    <submittedName>
        <fullName evidence="1">Plasmid stability protein StbB</fullName>
    </submittedName>
</protein>
<dbReference type="Proteomes" id="UP000234328">
    <property type="component" value="Unassembled WGS sequence"/>
</dbReference>
<gene>
    <name evidence="1" type="ORF">CR155_15615</name>
</gene>